<sequence length="335" mass="37742">MNENLRNKNYPCFPYSQPGGTFYACSIPANEIIHRLEIRRRSNDHVYGIQREDDQKRVADIRDYLESSSAIIPTPIIVAADSDLVSINSNSLAFSQEAGSVGHILDGQHRVLGLRNLSSETVSKFDLLIVFAFDIDPYAQATIFSTVNSTQKQVSKSLMYDLFALSPGRSPEKSCHEIVKSLNEDETSPFFKRIKMLGRKTGDSETLSQAAFVDAVLRLIKEPSSIFREYYESDRDWVIRKVVSNAFNAAENAKENTQSNYPADYFFKTTGFGGYMQALGKLAKQGHDQNDMSQNFFQEIMRHFFISDPTPPTGTGNSAMIEVRERILRAAKDTL</sequence>
<dbReference type="InterPro" id="IPR017642">
    <property type="entry name" value="DNA_S_mod_DndB"/>
</dbReference>
<protein>
    <submittedName>
        <fullName evidence="1">DGQHR domain-containing protein</fullName>
    </submittedName>
</protein>
<dbReference type="Pfam" id="PF14072">
    <property type="entry name" value="DndB"/>
    <property type="match status" value="1"/>
</dbReference>
<accession>A0ABW1N074</accession>
<reference evidence="1 2" key="1">
    <citation type="submission" date="2024-09" db="EMBL/GenBank/DDBJ databases">
        <title>Whole genome analysis of Stenotrophomonas geniculata MK-1, and its biological control impact on peanut foliage fungus diseases.</title>
        <authorList>
            <person name="Ahsan T."/>
        </authorList>
    </citation>
    <scope>NUCLEOTIDE SEQUENCE [LARGE SCALE GENOMIC DNA]</scope>
    <source>
        <strain evidence="1 2">MK-1</strain>
    </source>
</reference>
<dbReference type="EMBL" id="JBHRFL010000005">
    <property type="protein sequence ID" value="MFC6068975.1"/>
    <property type="molecule type" value="Genomic_DNA"/>
</dbReference>
<dbReference type="NCBIfam" id="TIGR03187">
    <property type="entry name" value="DGQHR"/>
    <property type="match status" value="1"/>
</dbReference>
<dbReference type="InterPro" id="IPR017601">
    <property type="entry name" value="DGQHR-contain_dom"/>
</dbReference>
<keyword evidence="2" id="KW-1185">Reference proteome</keyword>
<gene>
    <name evidence="1" type="ORF">ACFLLB_05265</name>
</gene>
<organism evidence="1 2">
    <name type="scientific">Stenotrophomonas geniculata</name>
    <dbReference type="NCBI Taxonomy" id="86188"/>
    <lineage>
        <taxon>Bacteria</taxon>
        <taxon>Pseudomonadati</taxon>
        <taxon>Pseudomonadota</taxon>
        <taxon>Gammaproteobacteria</taxon>
        <taxon>Lysobacterales</taxon>
        <taxon>Lysobacteraceae</taxon>
        <taxon>Stenotrophomonas</taxon>
    </lineage>
</organism>
<dbReference type="PROSITE" id="PS51257">
    <property type="entry name" value="PROKAR_LIPOPROTEIN"/>
    <property type="match status" value="1"/>
</dbReference>
<evidence type="ECO:0000313" key="1">
    <source>
        <dbReference type="EMBL" id="MFC6068975.1"/>
    </source>
</evidence>
<evidence type="ECO:0000313" key="2">
    <source>
        <dbReference type="Proteomes" id="UP001596115"/>
    </source>
</evidence>
<comment type="caution">
    <text evidence="1">The sequence shown here is derived from an EMBL/GenBank/DDBJ whole genome shotgun (WGS) entry which is preliminary data.</text>
</comment>
<dbReference type="CDD" id="cd16413">
    <property type="entry name" value="DGQHR_domain"/>
    <property type="match status" value="1"/>
</dbReference>
<dbReference type="RefSeq" id="WP_160314085.1">
    <property type="nucleotide sequence ID" value="NZ_JAWISN010000007.1"/>
</dbReference>
<name>A0ABW1N074_9GAMM</name>
<proteinExistence type="predicted"/>
<dbReference type="Proteomes" id="UP001596115">
    <property type="component" value="Unassembled WGS sequence"/>
</dbReference>